<dbReference type="Proteomes" id="UP000601435">
    <property type="component" value="Unassembled WGS sequence"/>
</dbReference>
<comment type="caution">
    <text evidence="2">The sequence shown here is derived from an EMBL/GenBank/DDBJ whole genome shotgun (WGS) entry which is preliminary data.</text>
</comment>
<reference evidence="2" key="1">
    <citation type="submission" date="2021-02" db="EMBL/GenBank/DDBJ databases">
        <authorList>
            <person name="Dougan E. K."/>
            <person name="Rhodes N."/>
            <person name="Thang M."/>
            <person name="Chan C."/>
        </authorList>
    </citation>
    <scope>NUCLEOTIDE SEQUENCE</scope>
</reference>
<evidence type="ECO:0000313" key="3">
    <source>
        <dbReference type="Proteomes" id="UP000601435"/>
    </source>
</evidence>
<evidence type="ECO:0000313" key="2">
    <source>
        <dbReference type="EMBL" id="CAE7642994.1"/>
    </source>
</evidence>
<feature type="region of interest" description="Disordered" evidence="1">
    <location>
        <begin position="33"/>
        <end position="56"/>
    </location>
</feature>
<sequence>MERPEKLFLYTIRRKFPVIGVWPVELEPAMAGSPPPGEGGWTYRDKEPPPGYDGTDPQSKFKAYLRDLELWQACTDVPPLKLVQVLSGAAKAAVDTLTVKEIKGVDGFANVLKKLKEAFEPYVETALPRAMEGAFYGQPRGHKESMSEFLIRFQRAQAVLKDEGVTLPVKAAGYLLFRQANSSRRLEQVHTEGGRKTYLAEEGDQGEDRYDTVPADSFLGEATEEEEEDDENWVYLKDGHLDQVLEEDDVLEALATYQQVLAADQ</sequence>
<accession>A0A812VV55</accession>
<evidence type="ECO:0000256" key="1">
    <source>
        <dbReference type="SAM" id="MobiDB-lite"/>
    </source>
</evidence>
<keyword evidence="3" id="KW-1185">Reference proteome</keyword>
<organism evidence="2 3">
    <name type="scientific">Symbiodinium necroappetens</name>
    <dbReference type="NCBI Taxonomy" id="1628268"/>
    <lineage>
        <taxon>Eukaryota</taxon>
        <taxon>Sar</taxon>
        <taxon>Alveolata</taxon>
        <taxon>Dinophyceae</taxon>
        <taxon>Suessiales</taxon>
        <taxon>Symbiodiniaceae</taxon>
        <taxon>Symbiodinium</taxon>
    </lineage>
</organism>
<protein>
    <submittedName>
        <fullName evidence="2">GIP protein</fullName>
    </submittedName>
</protein>
<name>A0A812VV55_9DINO</name>
<dbReference type="OrthoDB" id="435700at2759"/>
<dbReference type="EMBL" id="CAJNJA010030409">
    <property type="protein sequence ID" value="CAE7642994.1"/>
    <property type="molecule type" value="Genomic_DNA"/>
</dbReference>
<feature type="non-terminal residue" evidence="2">
    <location>
        <position position="1"/>
    </location>
</feature>
<proteinExistence type="predicted"/>
<gene>
    <name evidence="2" type="primary">GIP</name>
    <name evidence="2" type="ORF">SNEC2469_LOCUS18169</name>
</gene>
<dbReference type="AlphaFoldDB" id="A0A812VV55"/>